<dbReference type="EMBL" id="FNQR01000004">
    <property type="protein sequence ID" value="SEA34532.1"/>
    <property type="molecule type" value="Genomic_DNA"/>
</dbReference>
<dbReference type="Gene3D" id="3.30.1540.10">
    <property type="entry name" value="formyl-coa transferase, domain 3"/>
    <property type="match status" value="1"/>
</dbReference>
<sequence>MLNEGVFKGVKVLEFTHWLSAPYCGNILSDLGAEIIKVESPAGDQVRKSGSYFKDGESFLYVAYNHGKKGLSINLKEEEGYEAILKLVIDADVIIENFRPGTMDKLGLGYEKLKSINSRLIYLSISAFGYDPKYAKRPGMDPIIQGMGAVMSMTAADENSPPILPGVPIADNTTAFIGFGAISAALYEREKSNLGQKININLIDMMVLNLSTRFGQYIATGENPKPMGNQHSQVVPYQAFPTKDGWIMAGAQADHAWEPFCRAIEREDLLIEKYDTNHKRVNHRSELAAILDEVFQKKTTEEWCERFEERNVLHGPVWGIDELVNSDLIKGHEVIANSKHSKLGDVPVIKTPIHFSRSEVKVQSSSNLLGEHTREILEGIGYSNNEIDKLVENGVVSSYERTVTG</sequence>
<dbReference type="AlphaFoldDB" id="A0A1H4AG83"/>
<evidence type="ECO:0000313" key="2">
    <source>
        <dbReference type="EMBL" id="SEA34532.1"/>
    </source>
</evidence>
<evidence type="ECO:0000313" key="3">
    <source>
        <dbReference type="Proteomes" id="UP000198584"/>
    </source>
</evidence>
<keyword evidence="3" id="KW-1185">Reference proteome</keyword>
<dbReference type="InterPro" id="IPR050483">
    <property type="entry name" value="CoA-transferase_III_domain"/>
</dbReference>
<dbReference type="OrthoDB" id="9797653at2"/>
<gene>
    <name evidence="2" type="ORF">SAMN05421743_10477</name>
</gene>
<dbReference type="SUPFAM" id="SSF89796">
    <property type="entry name" value="CoA-transferase family III (CaiB/BaiF)"/>
    <property type="match status" value="1"/>
</dbReference>
<dbReference type="PANTHER" id="PTHR48207:SF3">
    <property type="entry name" value="SUCCINATE--HYDROXYMETHYLGLUTARATE COA-TRANSFERASE"/>
    <property type="match status" value="1"/>
</dbReference>
<accession>A0A1H4AG83</accession>
<keyword evidence="1 2" id="KW-0808">Transferase</keyword>
<reference evidence="3" key="1">
    <citation type="submission" date="2016-10" db="EMBL/GenBank/DDBJ databases">
        <authorList>
            <person name="Varghese N."/>
            <person name="Submissions S."/>
        </authorList>
    </citation>
    <scope>NUCLEOTIDE SEQUENCE [LARGE SCALE GENOMIC DNA]</scope>
    <source>
        <strain evidence="3">CCM7597</strain>
    </source>
</reference>
<dbReference type="PANTHER" id="PTHR48207">
    <property type="entry name" value="SUCCINATE--HYDROXYMETHYLGLUTARATE COA-TRANSFERASE"/>
    <property type="match status" value="1"/>
</dbReference>
<proteinExistence type="predicted"/>
<dbReference type="STRING" id="571932.SAMN05421743_10477"/>
<dbReference type="InterPro" id="IPR023606">
    <property type="entry name" value="CoA-Trfase_III_dom_1_sf"/>
</dbReference>
<dbReference type="Gene3D" id="3.40.50.10540">
    <property type="entry name" value="Crotonobetainyl-coa:carnitine coa-transferase, domain 1"/>
    <property type="match status" value="1"/>
</dbReference>
<dbReference type="Pfam" id="PF02515">
    <property type="entry name" value="CoA_transf_3"/>
    <property type="match status" value="1"/>
</dbReference>
<evidence type="ECO:0000256" key="1">
    <source>
        <dbReference type="ARBA" id="ARBA00022679"/>
    </source>
</evidence>
<dbReference type="Proteomes" id="UP000198584">
    <property type="component" value="Unassembled WGS sequence"/>
</dbReference>
<name>A0A1H4AG83_9BACI</name>
<dbReference type="GO" id="GO:0008410">
    <property type="term" value="F:CoA-transferase activity"/>
    <property type="evidence" value="ECO:0007669"/>
    <property type="project" value="TreeGrafter"/>
</dbReference>
<dbReference type="InterPro" id="IPR003673">
    <property type="entry name" value="CoA-Trfase_fam_III"/>
</dbReference>
<dbReference type="InterPro" id="IPR044855">
    <property type="entry name" value="CoA-Trfase_III_dom3_sf"/>
</dbReference>
<organism evidence="2 3">
    <name type="scientific">Thalassobacillus cyri</name>
    <dbReference type="NCBI Taxonomy" id="571932"/>
    <lineage>
        <taxon>Bacteria</taxon>
        <taxon>Bacillati</taxon>
        <taxon>Bacillota</taxon>
        <taxon>Bacilli</taxon>
        <taxon>Bacillales</taxon>
        <taxon>Bacillaceae</taxon>
        <taxon>Thalassobacillus</taxon>
    </lineage>
</organism>
<protein>
    <submittedName>
        <fullName evidence="2">Formyl-CoA transferase</fullName>
    </submittedName>
</protein>
<dbReference type="RefSeq" id="WP_093043570.1">
    <property type="nucleotide sequence ID" value="NZ_FNQR01000004.1"/>
</dbReference>